<evidence type="ECO:0000313" key="4">
    <source>
        <dbReference type="EMBL" id="GER31726.1"/>
    </source>
</evidence>
<dbReference type="PANTHER" id="PTHR35294">
    <property type="entry name" value="UBIQUITIN-ASSOCIATED/TRANSLATION ELONGATION FACTOR EF1B PROTEIN"/>
    <property type="match status" value="1"/>
</dbReference>
<feature type="compositionally biased region" description="Basic and acidic residues" evidence="1">
    <location>
        <begin position="161"/>
        <end position="173"/>
    </location>
</feature>
<dbReference type="PROSITE" id="PS50030">
    <property type="entry name" value="UBA"/>
    <property type="match status" value="1"/>
</dbReference>
<protein>
    <submittedName>
        <fullName evidence="4">Ubiquitin-associated domain-containing family protein</fullName>
    </submittedName>
</protein>
<keyword evidence="2" id="KW-0472">Membrane</keyword>
<dbReference type="InterPro" id="IPR009060">
    <property type="entry name" value="UBA-like_sf"/>
</dbReference>
<feature type="compositionally biased region" description="Polar residues" evidence="1">
    <location>
        <begin position="141"/>
        <end position="159"/>
    </location>
</feature>
<feature type="transmembrane region" description="Helical" evidence="2">
    <location>
        <begin position="6"/>
        <end position="24"/>
    </location>
</feature>
<dbReference type="InterPro" id="IPR015940">
    <property type="entry name" value="UBA"/>
</dbReference>
<evidence type="ECO:0000256" key="1">
    <source>
        <dbReference type="SAM" id="MobiDB-lite"/>
    </source>
</evidence>
<sequence>NPVYSVSFFILVCIFLAINTYSCNPSNFFSIFLLEFSVCLTLNLIVNFRAYKELNTEALCIVADLIDLLQSKDRKAGKEPPKASSKPSLHINSSISGAPASGYNPLSGTFHTFDTSPIPTSTPLPTNTRFRNMDELDDPNPSLNGTEYDSISNNGSWSGESEDHREKPPHPRAEPSPVPGADNDKREKIRLKNERKHQRQKERRAQELHERCTGYLMSRKLEALSQQLVSMGFPQDRAMMALILNEGRVEESVAWLFEEDNNNNNRQEAQSLYNGNLKIDISEEVARVAEMEVRYKASKQEVQRAVVSCEGDLQLADEMLRSQKEEEPPAKLEQGREEKDFNYKQNPIRIQAKATVPVSSQQRREEKDFNYTKPPPTVGPSAEPVTKNVQVLKVPPKPGTSASVGSHNNSTTNNNKIHSNSNPSTSIPLSSSSPLLAKTEAPRFLAVGNELKSLQLGSVKEPVVVMQRPQPQQPISIPKQAPPQSPSTSLGSYETLRPNRLDPSFAVARAVNPEIVSSNPMYSQFHYQQQQQQQQYVSNSRGLAAASSLGLFSGVGTNGGYSGSVDWKTGGSILHCDYANVDWSLDRGLLPQRPNGLWPRTSYPVQNNGYGVRSGMRPVLSGGVSHGLPEGDSSSWEWSSPFEEKDIFSLPRQYVSSPSL</sequence>
<organism evidence="4 5">
    <name type="scientific">Striga asiatica</name>
    <name type="common">Asiatic witchweed</name>
    <name type="synonym">Buchnera asiatica</name>
    <dbReference type="NCBI Taxonomy" id="4170"/>
    <lineage>
        <taxon>Eukaryota</taxon>
        <taxon>Viridiplantae</taxon>
        <taxon>Streptophyta</taxon>
        <taxon>Embryophyta</taxon>
        <taxon>Tracheophyta</taxon>
        <taxon>Spermatophyta</taxon>
        <taxon>Magnoliopsida</taxon>
        <taxon>eudicotyledons</taxon>
        <taxon>Gunneridae</taxon>
        <taxon>Pentapetalae</taxon>
        <taxon>asterids</taxon>
        <taxon>lamiids</taxon>
        <taxon>Lamiales</taxon>
        <taxon>Orobanchaceae</taxon>
        <taxon>Buchnereae</taxon>
        <taxon>Striga</taxon>
    </lineage>
</organism>
<evidence type="ECO:0000313" key="5">
    <source>
        <dbReference type="Proteomes" id="UP000325081"/>
    </source>
</evidence>
<keyword evidence="2" id="KW-1133">Transmembrane helix</keyword>
<feature type="compositionally biased region" description="Basic residues" evidence="1">
    <location>
        <begin position="193"/>
        <end position="202"/>
    </location>
</feature>
<feature type="compositionally biased region" description="Low complexity" evidence="1">
    <location>
        <begin position="115"/>
        <end position="128"/>
    </location>
</feature>
<dbReference type="EMBL" id="BKCP01004516">
    <property type="protein sequence ID" value="GER31726.1"/>
    <property type="molecule type" value="Genomic_DNA"/>
</dbReference>
<feature type="domain" description="UBA" evidence="3">
    <location>
        <begin position="207"/>
        <end position="259"/>
    </location>
</feature>
<dbReference type="Proteomes" id="UP000325081">
    <property type="component" value="Unassembled WGS sequence"/>
</dbReference>
<dbReference type="OrthoDB" id="515654at2759"/>
<keyword evidence="2" id="KW-0812">Transmembrane</keyword>
<feature type="non-terminal residue" evidence="4">
    <location>
        <position position="660"/>
    </location>
</feature>
<feature type="compositionally biased region" description="Low complexity" evidence="1">
    <location>
        <begin position="419"/>
        <end position="431"/>
    </location>
</feature>
<reference evidence="5" key="1">
    <citation type="journal article" date="2019" name="Curr. Biol.">
        <title>Genome Sequence of Striga asiatica Provides Insight into the Evolution of Plant Parasitism.</title>
        <authorList>
            <person name="Yoshida S."/>
            <person name="Kim S."/>
            <person name="Wafula E.K."/>
            <person name="Tanskanen J."/>
            <person name="Kim Y.M."/>
            <person name="Honaas L."/>
            <person name="Yang Z."/>
            <person name="Spallek T."/>
            <person name="Conn C.E."/>
            <person name="Ichihashi Y."/>
            <person name="Cheong K."/>
            <person name="Cui S."/>
            <person name="Der J.P."/>
            <person name="Gundlach H."/>
            <person name="Jiao Y."/>
            <person name="Hori C."/>
            <person name="Ishida J.K."/>
            <person name="Kasahara H."/>
            <person name="Kiba T."/>
            <person name="Kim M.S."/>
            <person name="Koo N."/>
            <person name="Laohavisit A."/>
            <person name="Lee Y.H."/>
            <person name="Lumba S."/>
            <person name="McCourt P."/>
            <person name="Mortimer J.C."/>
            <person name="Mutuku J.M."/>
            <person name="Nomura T."/>
            <person name="Sasaki-Sekimoto Y."/>
            <person name="Seto Y."/>
            <person name="Wang Y."/>
            <person name="Wakatake T."/>
            <person name="Sakakibara H."/>
            <person name="Demura T."/>
            <person name="Yamaguchi S."/>
            <person name="Yoneyama K."/>
            <person name="Manabe R.I."/>
            <person name="Nelson D.C."/>
            <person name="Schulman A.H."/>
            <person name="Timko M.P."/>
            <person name="dePamphilis C.W."/>
            <person name="Choi D."/>
            <person name="Shirasu K."/>
        </authorList>
    </citation>
    <scope>NUCLEOTIDE SEQUENCE [LARGE SCALE GENOMIC DNA]</scope>
    <source>
        <strain evidence="5">cv. UVA1</strain>
    </source>
</reference>
<feature type="region of interest" description="Disordered" evidence="1">
    <location>
        <begin position="321"/>
        <end position="431"/>
    </location>
</feature>
<evidence type="ECO:0000259" key="3">
    <source>
        <dbReference type="PROSITE" id="PS50030"/>
    </source>
</evidence>
<feature type="compositionally biased region" description="Basic and acidic residues" evidence="1">
    <location>
        <begin position="321"/>
        <end position="342"/>
    </location>
</feature>
<name>A0A5A7PGL9_STRAF</name>
<accession>A0A5A7PGL9</accession>
<feature type="compositionally biased region" description="Low complexity" evidence="1">
    <location>
        <begin position="467"/>
        <end position="479"/>
    </location>
</feature>
<dbReference type="PANTHER" id="PTHR35294:SF1">
    <property type="entry name" value="OS05G0409000 PROTEIN"/>
    <property type="match status" value="1"/>
</dbReference>
<dbReference type="SUPFAM" id="SSF46934">
    <property type="entry name" value="UBA-like"/>
    <property type="match status" value="1"/>
</dbReference>
<dbReference type="Pfam" id="PF22562">
    <property type="entry name" value="UBA_7"/>
    <property type="match status" value="1"/>
</dbReference>
<dbReference type="Gene3D" id="1.10.8.10">
    <property type="entry name" value="DNA helicase RuvA subunit, C-terminal domain"/>
    <property type="match status" value="1"/>
</dbReference>
<comment type="caution">
    <text evidence="4">The sequence shown here is derived from an EMBL/GenBank/DDBJ whole genome shotgun (WGS) entry which is preliminary data.</text>
</comment>
<feature type="region of interest" description="Disordered" evidence="1">
    <location>
        <begin position="467"/>
        <end position="493"/>
    </location>
</feature>
<proteinExistence type="predicted"/>
<keyword evidence="5" id="KW-1185">Reference proteome</keyword>
<evidence type="ECO:0000256" key="2">
    <source>
        <dbReference type="SAM" id="Phobius"/>
    </source>
</evidence>
<feature type="non-terminal residue" evidence="4">
    <location>
        <position position="1"/>
    </location>
</feature>
<dbReference type="AlphaFoldDB" id="A0A5A7PGL9"/>
<feature type="transmembrane region" description="Helical" evidence="2">
    <location>
        <begin position="31"/>
        <end position="51"/>
    </location>
</feature>
<feature type="compositionally biased region" description="Basic and acidic residues" evidence="1">
    <location>
        <begin position="182"/>
        <end position="192"/>
    </location>
</feature>
<feature type="compositionally biased region" description="Polar residues" evidence="1">
    <location>
        <begin position="400"/>
        <end position="418"/>
    </location>
</feature>
<feature type="region of interest" description="Disordered" evidence="1">
    <location>
        <begin position="112"/>
        <end position="207"/>
    </location>
</feature>
<gene>
    <name evidence="4" type="ORF">STAS_07757</name>
</gene>